<feature type="region of interest" description="Disordered" evidence="1">
    <location>
        <begin position="329"/>
        <end position="351"/>
    </location>
</feature>
<name>A0AAW0F5U7_9TRYP</name>
<dbReference type="Proteomes" id="UP001430356">
    <property type="component" value="Unassembled WGS sequence"/>
</dbReference>
<feature type="signal peptide" evidence="2">
    <location>
        <begin position="1"/>
        <end position="20"/>
    </location>
</feature>
<proteinExistence type="predicted"/>
<evidence type="ECO:0000313" key="3">
    <source>
        <dbReference type="EMBL" id="KAK7201399.1"/>
    </source>
</evidence>
<feature type="region of interest" description="Disordered" evidence="1">
    <location>
        <begin position="193"/>
        <end position="215"/>
    </location>
</feature>
<feature type="compositionally biased region" description="Low complexity" evidence="1">
    <location>
        <begin position="201"/>
        <end position="215"/>
    </location>
</feature>
<sequence>MHARLGRGGGASWLLRCAAAAPPSAVWTTSPPQGGGGLCSNIGALCAFPVCVGVSYRHTTAAAAATAPATYTHTSLSPKRYATTAAAAADATGVPANEPERCLLCDAPFTSWGTHVSEHTHMARAAVCQFFIMPDRSESIMRHLERHIALDLKEVDALATRKVARRRERLLAGLLHLVEEGVLTDCLPMVPSSPEEGGGAATAAAAEAGSSSSSGAGRRAAVSGAALQVDADRFPIRILIGEAFLQREAIDRCARLMPTLSKVQLHSVVVYITSTRQLARIFDELSLGDLVTARAEKEAKAAKATTTTTTTNTAAAAAVAAPVDGNGEGAVDSRGAAPPGGCSVSLSSPPRLSLSREDKAAILYACLGELHRFHEQERPLSVASKAVADAIVLNVLAGHARENIVSELVHEALQRIVDEGTPIWREFNEDVKRRRGGSDTRDAARRSLARGGVWDAPLQLHNVRTAPLPTTPAPRPESADRMSCAAAERMISAYIPFSGVRAVKGEGGGPADEAALGHPELISVYNMAERDWLPVTKELRDRFEGWSSLPLVPRSPRFVGNK</sequence>
<comment type="caution">
    <text evidence="3">The sequence shown here is derived from an EMBL/GenBank/DDBJ whole genome shotgun (WGS) entry which is preliminary data.</text>
</comment>
<gene>
    <name evidence="3" type="ORF">NESM_000202400</name>
</gene>
<organism evidence="3 4">
    <name type="scientific">Novymonas esmeraldas</name>
    <dbReference type="NCBI Taxonomy" id="1808958"/>
    <lineage>
        <taxon>Eukaryota</taxon>
        <taxon>Discoba</taxon>
        <taxon>Euglenozoa</taxon>
        <taxon>Kinetoplastea</taxon>
        <taxon>Metakinetoplastina</taxon>
        <taxon>Trypanosomatida</taxon>
        <taxon>Trypanosomatidae</taxon>
        <taxon>Novymonas</taxon>
    </lineage>
</organism>
<evidence type="ECO:0000256" key="2">
    <source>
        <dbReference type="SAM" id="SignalP"/>
    </source>
</evidence>
<evidence type="ECO:0000256" key="1">
    <source>
        <dbReference type="SAM" id="MobiDB-lite"/>
    </source>
</evidence>
<feature type="chain" id="PRO_5043945503" evidence="2">
    <location>
        <begin position="21"/>
        <end position="562"/>
    </location>
</feature>
<dbReference type="EMBL" id="JAECZO010000014">
    <property type="protein sequence ID" value="KAK7201399.1"/>
    <property type="molecule type" value="Genomic_DNA"/>
</dbReference>
<keyword evidence="4" id="KW-1185">Reference proteome</keyword>
<accession>A0AAW0F5U7</accession>
<dbReference type="AlphaFoldDB" id="A0AAW0F5U7"/>
<keyword evidence="2" id="KW-0732">Signal</keyword>
<reference evidence="3 4" key="1">
    <citation type="journal article" date="2021" name="MBio">
        <title>A New Model Trypanosomatid, Novymonas esmeraldas: Genomic Perception of Its 'Candidatus Pandoraea novymonadis' Endosymbiont.</title>
        <authorList>
            <person name="Zakharova A."/>
            <person name="Saura A."/>
            <person name="Butenko A."/>
            <person name="Podesvova L."/>
            <person name="Warmusova S."/>
            <person name="Kostygov A.Y."/>
            <person name="Nenarokova A."/>
            <person name="Lukes J."/>
            <person name="Opperdoes F.R."/>
            <person name="Yurchenko V."/>
        </authorList>
    </citation>
    <scope>NUCLEOTIDE SEQUENCE [LARGE SCALE GENOMIC DNA]</scope>
    <source>
        <strain evidence="3 4">E262AT.01</strain>
    </source>
</reference>
<evidence type="ECO:0000313" key="4">
    <source>
        <dbReference type="Proteomes" id="UP001430356"/>
    </source>
</evidence>
<protein>
    <submittedName>
        <fullName evidence="3">RNA editing complex protein MP46</fullName>
    </submittedName>
</protein>